<dbReference type="EMBL" id="HBUF01232279">
    <property type="protein sequence ID" value="CAG6673853.1"/>
    <property type="molecule type" value="Transcribed_RNA"/>
</dbReference>
<organism evidence="1">
    <name type="scientific">Cacopsylla melanoneura</name>
    <dbReference type="NCBI Taxonomy" id="428564"/>
    <lineage>
        <taxon>Eukaryota</taxon>
        <taxon>Metazoa</taxon>
        <taxon>Ecdysozoa</taxon>
        <taxon>Arthropoda</taxon>
        <taxon>Hexapoda</taxon>
        <taxon>Insecta</taxon>
        <taxon>Pterygota</taxon>
        <taxon>Neoptera</taxon>
        <taxon>Paraneoptera</taxon>
        <taxon>Hemiptera</taxon>
        <taxon>Sternorrhyncha</taxon>
        <taxon>Psylloidea</taxon>
        <taxon>Psyllidae</taxon>
        <taxon>Psyllinae</taxon>
        <taxon>Cacopsylla</taxon>
    </lineage>
</organism>
<evidence type="ECO:0000313" key="1">
    <source>
        <dbReference type="EMBL" id="CAG6673849.1"/>
    </source>
</evidence>
<dbReference type="EMBL" id="HBUF01232277">
    <property type="protein sequence ID" value="CAG6673849.1"/>
    <property type="molecule type" value="Transcribed_RNA"/>
</dbReference>
<sequence>MGKSLEKEAVLIVAVDQTVNAVLMENAVRMETRNKFRRYRRKLDLEMKEYTNKDTNIWHLTVPCCPALPYILKFHHYSSDIVCINPCDDTDEYVRLQKSARKLPLTN</sequence>
<proteinExistence type="predicted"/>
<accession>A0A8D8WXB4</accession>
<protein>
    <submittedName>
        <fullName evidence="1">Uncharacterized protein</fullName>
    </submittedName>
</protein>
<reference evidence="1" key="1">
    <citation type="submission" date="2021-05" db="EMBL/GenBank/DDBJ databases">
        <authorList>
            <person name="Alioto T."/>
            <person name="Alioto T."/>
            <person name="Gomez Garrido J."/>
        </authorList>
    </citation>
    <scope>NUCLEOTIDE SEQUENCE</scope>
</reference>
<dbReference type="EMBL" id="HBUF01232278">
    <property type="protein sequence ID" value="CAG6673851.1"/>
    <property type="molecule type" value="Transcribed_RNA"/>
</dbReference>
<dbReference type="EMBL" id="HBUF01232276">
    <property type="protein sequence ID" value="CAG6673847.1"/>
    <property type="molecule type" value="Transcribed_RNA"/>
</dbReference>
<dbReference type="AlphaFoldDB" id="A0A8D8WXB4"/>
<name>A0A8D8WXB4_9HEMI</name>